<dbReference type="PATRIC" id="fig|1095748.3.peg.2158"/>
<evidence type="ECO:0000256" key="1">
    <source>
        <dbReference type="SAM" id="MobiDB-lite"/>
    </source>
</evidence>
<reference evidence="2 3" key="1">
    <citation type="submission" date="2012-04" db="EMBL/GenBank/DDBJ databases">
        <authorList>
            <person name="Harkins D.M."/>
            <person name="Madupu R."/>
            <person name="Durkin A.S."/>
            <person name="Torralba M."/>
            <person name="Methe B."/>
            <person name="Sutton G.G."/>
            <person name="Nelson K.E."/>
        </authorList>
    </citation>
    <scope>NUCLEOTIDE SEQUENCE [LARGE SCALE GENOMIC DNA]</scope>
    <source>
        <strain evidence="2 3">VK64</strain>
    </source>
</reference>
<dbReference type="Proteomes" id="UP000004473">
    <property type="component" value="Unassembled WGS sequence"/>
</dbReference>
<protein>
    <submittedName>
        <fullName evidence="2">Uncharacterized protein</fullName>
    </submittedName>
</protein>
<dbReference type="EMBL" id="AJMT01000174">
    <property type="protein sequence ID" value="EIG25566.1"/>
    <property type="molecule type" value="Genomic_DNA"/>
</dbReference>
<proteinExistence type="predicted"/>
<name>I2NIA5_NEISI</name>
<feature type="compositionally biased region" description="Polar residues" evidence="1">
    <location>
        <begin position="7"/>
        <end position="24"/>
    </location>
</feature>
<comment type="caution">
    <text evidence="2">The sequence shown here is derived from an EMBL/GenBank/DDBJ whole genome shotgun (WGS) entry which is preliminary data.</text>
</comment>
<accession>I2NIA5</accession>
<dbReference type="AlphaFoldDB" id="I2NIA5"/>
<gene>
    <name evidence="2" type="ORF">HMPREF1051_0410</name>
</gene>
<evidence type="ECO:0000313" key="2">
    <source>
        <dbReference type="EMBL" id="EIG25566.1"/>
    </source>
</evidence>
<organism evidence="2 3">
    <name type="scientific">Neisseria sicca VK64</name>
    <dbReference type="NCBI Taxonomy" id="1095748"/>
    <lineage>
        <taxon>Bacteria</taxon>
        <taxon>Pseudomonadati</taxon>
        <taxon>Pseudomonadota</taxon>
        <taxon>Betaproteobacteria</taxon>
        <taxon>Neisseriales</taxon>
        <taxon>Neisseriaceae</taxon>
        <taxon>Neisseria</taxon>
    </lineage>
</organism>
<evidence type="ECO:0000313" key="3">
    <source>
        <dbReference type="Proteomes" id="UP000004473"/>
    </source>
</evidence>
<feature type="region of interest" description="Disordered" evidence="1">
    <location>
        <begin position="1"/>
        <end position="25"/>
    </location>
</feature>
<sequence>MPATQHGFHQTNQKGRLKSDSNFKSGFRRPFVYCRLLACFR</sequence>